<feature type="transmembrane region" description="Helical" evidence="5">
    <location>
        <begin position="250"/>
        <end position="270"/>
    </location>
</feature>
<feature type="transmembrane region" description="Helical" evidence="5">
    <location>
        <begin position="182"/>
        <end position="204"/>
    </location>
</feature>
<feature type="transmembrane region" description="Helical" evidence="5">
    <location>
        <begin position="150"/>
        <end position="176"/>
    </location>
</feature>
<dbReference type="PRINTS" id="PR01036">
    <property type="entry name" value="TCRTETB"/>
</dbReference>
<dbReference type="GO" id="GO:0005886">
    <property type="term" value="C:plasma membrane"/>
    <property type="evidence" value="ECO:0007669"/>
    <property type="project" value="UniProtKB-SubCell"/>
</dbReference>
<feature type="transmembrane region" description="Helical" evidence="5">
    <location>
        <begin position="92"/>
        <end position="112"/>
    </location>
</feature>
<feature type="transmembrane region" description="Helical" evidence="5">
    <location>
        <begin position="60"/>
        <end position="80"/>
    </location>
</feature>
<feature type="transmembrane region" description="Helical" evidence="5">
    <location>
        <begin position="323"/>
        <end position="345"/>
    </location>
</feature>
<dbReference type="GO" id="GO:0022857">
    <property type="term" value="F:transmembrane transporter activity"/>
    <property type="evidence" value="ECO:0007669"/>
    <property type="project" value="InterPro"/>
</dbReference>
<dbReference type="InterPro" id="IPR020846">
    <property type="entry name" value="MFS_dom"/>
</dbReference>
<comment type="subcellular location">
    <subcellularLocation>
        <location evidence="1">Cell membrane</location>
        <topology evidence="1">Multi-pass membrane protein</topology>
    </subcellularLocation>
</comment>
<accession>A0A2N6PK96</accession>
<feature type="transmembrane region" description="Helical" evidence="5">
    <location>
        <begin position="384"/>
        <end position="404"/>
    </location>
</feature>
<dbReference type="SUPFAM" id="SSF103473">
    <property type="entry name" value="MFS general substrate transporter"/>
    <property type="match status" value="1"/>
</dbReference>
<name>A0A2N6PK96_9MICO</name>
<dbReference type="InterPro" id="IPR036259">
    <property type="entry name" value="MFS_trans_sf"/>
</dbReference>
<keyword evidence="8" id="KW-1185">Reference proteome</keyword>
<evidence type="ECO:0000313" key="8">
    <source>
        <dbReference type="Proteomes" id="UP000235703"/>
    </source>
</evidence>
<feature type="transmembrane region" description="Helical" evidence="5">
    <location>
        <begin position="291"/>
        <end position="317"/>
    </location>
</feature>
<dbReference type="AlphaFoldDB" id="A0A2N6PK96"/>
<dbReference type="OrthoDB" id="7375466at2"/>
<feature type="transmembrane region" description="Helical" evidence="5">
    <location>
        <begin position="118"/>
        <end position="138"/>
    </location>
</feature>
<feature type="transmembrane region" description="Helical" evidence="5">
    <location>
        <begin position="224"/>
        <end position="244"/>
    </location>
</feature>
<gene>
    <name evidence="7" type="ORF">CJ198_00840</name>
</gene>
<protein>
    <submittedName>
        <fullName evidence="7">MFS transporter</fullName>
    </submittedName>
</protein>
<feature type="transmembrane region" description="Helical" evidence="5">
    <location>
        <begin position="26"/>
        <end position="48"/>
    </location>
</feature>
<feature type="transmembrane region" description="Helical" evidence="5">
    <location>
        <begin position="436"/>
        <end position="455"/>
    </location>
</feature>
<organism evidence="7 8">
    <name type="scientific">Brevibacterium luteolum</name>
    <dbReference type="NCBI Taxonomy" id="199591"/>
    <lineage>
        <taxon>Bacteria</taxon>
        <taxon>Bacillati</taxon>
        <taxon>Actinomycetota</taxon>
        <taxon>Actinomycetes</taxon>
        <taxon>Micrococcales</taxon>
        <taxon>Brevibacteriaceae</taxon>
        <taxon>Brevibacterium</taxon>
    </lineage>
</organism>
<feature type="domain" description="Major facilitator superfamily (MFS) profile" evidence="6">
    <location>
        <begin position="26"/>
        <end position="485"/>
    </location>
</feature>
<dbReference type="Gene3D" id="1.20.1250.20">
    <property type="entry name" value="MFS general substrate transporter like domains"/>
    <property type="match status" value="1"/>
</dbReference>
<keyword evidence="3 5" id="KW-1133">Transmembrane helix</keyword>
<dbReference type="EMBL" id="PNFZ01000001">
    <property type="protein sequence ID" value="PMB99122.1"/>
    <property type="molecule type" value="Genomic_DNA"/>
</dbReference>
<sequence length="492" mass="51098">MADKRHAEAQAGSAQTPKMSDDQRRILLIALVPLFMSLLSVSIVNVVLPAIGSSLDASNTALQWVLTGYTLTFGVILVPAGRAGDLFGRGRLFIAGLIVFGIASLLAGFAPNPLVLNLARLLMGVGSGLLNPQVVGLIQQYFSGAARGKAFGFMGSAIGVSVAVGPALGGVLVRFFGEDLGWRMSFLINVPFVILAVTLAIIFFPRSAWEPPQTTTAPGDKPDLDLVGVALLGMGTLGVLVPLLVGKAALAYLALGVLGIALIIAWVMWENRYKRRGRSPMVDMDLFRTRTFANGALLISLYFFGTTSVWVVIAVYAQNGLGFTALQAGLIGLPAAICSAISSAIAGQYVIRLGRPLVLVGMALAIFGLLAGISSVIMHDTAGWPFALVVIAVSFIGIAQGLVISPNQTLALVDVPLTYAGAAGGVLQTGQRMGTAMGLAVVTSVFFAVQAGYGWTAAFSAAFAVIAIVVTASAVVGIVDWRQGRHAAAARS</sequence>
<proteinExistence type="predicted"/>
<dbReference type="PANTHER" id="PTHR42718">
    <property type="entry name" value="MAJOR FACILITATOR SUPERFAMILY MULTIDRUG TRANSPORTER MFSC"/>
    <property type="match status" value="1"/>
</dbReference>
<evidence type="ECO:0000256" key="2">
    <source>
        <dbReference type="ARBA" id="ARBA00022692"/>
    </source>
</evidence>
<dbReference type="Gene3D" id="1.20.1720.10">
    <property type="entry name" value="Multidrug resistance protein D"/>
    <property type="match status" value="1"/>
</dbReference>
<dbReference type="PROSITE" id="PS00217">
    <property type="entry name" value="SUGAR_TRANSPORT_2"/>
    <property type="match status" value="1"/>
</dbReference>
<dbReference type="Pfam" id="PF07690">
    <property type="entry name" value="MFS_1"/>
    <property type="match status" value="1"/>
</dbReference>
<evidence type="ECO:0000259" key="6">
    <source>
        <dbReference type="PROSITE" id="PS50850"/>
    </source>
</evidence>
<reference evidence="7 8" key="1">
    <citation type="submission" date="2017-09" db="EMBL/GenBank/DDBJ databases">
        <title>Bacterial strain isolated from the female urinary microbiota.</title>
        <authorList>
            <person name="Thomas-White K."/>
            <person name="Kumar N."/>
            <person name="Forster S."/>
            <person name="Putonti C."/>
            <person name="Lawley T."/>
            <person name="Wolfe A.J."/>
        </authorList>
    </citation>
    <scope>NUCLEOTIDE SEQUENCE [LARGE SCALE GENOMIC DNA]</scope>
    <source>
        <strain evidence="7 8">UMB0680</strain>
    </source>
</reference>
<dbReference type="PROSITE" id="PS50850">
    <property type="entry name" value="MFS"/>
    <property type="match status" value="1"/>
</dbReference>
<comment type="caution">
    <text evidence="7">The sequence shown here is derived from an EMBL/GenBank/DDBJ whole genome shotgun (WGS) entry which is preliminary data.</text>
</comment>
<evidence type="ECO:0000256" key="3">
    <source>
        <dbReference type="ARBA" id="ARBA00022989"/>
    </source>
</evidence>
<evidence type="ECO:0000256" key="5">
    <source>
        <dbReference type="SAM" id="Phobius"/>
    </source>
</evidence>
<dbReference type="PANTHER" id="PTHR42718:SF39">
    <property type="entry name" value="ACTINORHODIN TRANSPORTER-RELATED"/>
    <property type="match status" value="1"/>
</dbReference>
<evidence type="ECO:0000256" key="4">
    <source>
        <dbReference type="ARBA" id="ARBA00023136"/>
    </source>
</evidence>
<keyword evidence="2 5" id="KW-0812">Transmembrane</keyword>
<evidence type="ECO:0000313" key="7">
    <source>
        <dbReference type="EMBL" id="PMB99122.1"/>
    </source>
</evidence>
<feature type="transmembrane region" description="Helical" evidence="5">
    <location>
        <begin position="461"/>
        <end position="481"/>
    </location>
</feature>
<dbReference type="InterPro" id="IPR005829">
    <property type="entry name" value="Sugar_transporter_CS"/>
</dbReference>
<keyword evidence="4 5" id="KW-0472">Membrane</keyword>
<dbReference type="InterPro" id="IPR011701">
    <property type="entry name" value="MFS"/>
</dbReference>
<dbReference type="CDD" id="cd17321">
    <property type="entry name" value="MFS_MMR_MDR_like"/>
    <property type="match status" value="1"/>
</dbReference>
<dbReference type="Proteomes" id="UP000235703">
    <property type="component" value="Unassembled WGS sequence"/>
</dbReference>
<evidence type="ECO:0000256" key="1">
    <source>
        <dbReference type="ARBA" id="ARBA00004651"/>
    </source>
</evidence>
<feature type="transmembrane region" description="Helical" evidence="5">
    <location>
        <begin position="357"/>
        <end position="378"/>
    </location>
</feature>